<dbReference type="AlphaFoldDB" id="A0AAD7J7K1"/>
<sequence length="340" mass="38352">MFHIVDQSAFIDYICCLNSFFGTLSPRVLAQQDKLGLRNKLMVQLIKILQTKPFGTPAIVRIVNTTSELWKGIVGQRDPWSLNVMREMSVFCGGFPREAGWLEVMVSATTLIGFEQDVEVLEHLRRQGSNEAGGESQNVEWTYLALERTQQSWGDPDKWDADAMAACNGLVQALLYSGRLAEAPPLQSLRVILQLLSAPESGTWLQNPHLQPIMHEYSVWPRLGHIALTYQDQLGRRYMALGANISTIAAWRPVVYQDLPTWIDVFSGQEGAKLDTNPRGEFCKVVRNIWAPEVDPHAHDKYDYANETERSWALALMVLCNVWAEFAFNGPPSDQLFRAG</sequence>
<keyword evidence="2" id="KW-1185">Reference proteome</keyword>
<evidence type="ECO:0000313" key="2">
    <source>
        <dbReference type="Proteomes" id="UP001215280"/>
    </source>
</evidence>
<protein>
    <submittedName>
        <fullName evidence="1">Uncharacterized protein</fullName>
    </submittedName>
</protein>
<organism evidence="1 2">
    <name type="scientific">Mycena maculata</name>
    <dbReference type="NCBI Taxonomy" id="230809"/>
    <lineage>
        <taxon>Eukaryota</taxon>
        <taxon>Fungi</taxon>
        <taxon>Dikarya</taxon>
        <taxon>Basidiomycota</taxon>
        <taxon>Agaricomycotina</taxon>
        <taxon>Agaricomycetes</taxon>
        <taxon>Agaricomycetidae</taxon>
        <taxon>Agaricales</taxon>
        <taxon>Marasmiineae</taxon>
        <taxon>Mycenaceae</taxon>
        <taxon>Mycena</taxon>
    </lineage>
</organism>
<name>A0AAD7J7K1_9AGAR</name>
<evidence type="ECO:0000313" key="1">
    <source>
        <dbReference type="EMBL" id="KAJ7758932.1"/>
    </source>
</evidence>
<dbReference type="Proteomes" id="UP001215280">
    <property type="component" value="Unassembled WGS sequence"/>
</dbReference>
<accession>A0AAD7J7K1</accession>
<proteinExistence type="predicted"/>
<reference evidence="1" key="1">
    <citation type="submission" date="2023-03" db="EMBL/GenBank/DDBJ databases">
        <title>Massive genome expansion in bonnet fungi (Mycena s.s.) driven by repeated elements and novel gene families across ecological guilds.</title>
        <authorList>
            <consortium name="Lawrence Berkeley National Laboratory"/>
            <person name="Harder C.B."/>
            <person name="Miyauchi S."/>
            <person name="Viragh M."/>
            <person name="Kuo A."/>
            <person name="Thoen E."/>
            <person name="Andreopoulos B."/>
            <person name="Lu D."/>
            <person name="Skrede I."/>
            <person name="Drula E."/>
            <person name="Henrissat B."/>
            <person name="Morin E."/>
            <person name="Kohler A."/>
            <person name="Barry K."/>
            <person name="LaButti K."/>
            <person name="Morin E."/>
            <person name="Salamov A."/>
            <person name="Lipzen A."/>
            <person name="Mereny Z."/>
            <person name="Hegedus B."/>
            <person name="Baldrian P."/>
            <person name="Stursova M."/>
            <person name="Weitz H."/>
            <person name="Taylor A."/>
            <person name="Grigoriev I.V."/>
            <person name="Nagy L.G."/>
            <person name="Martin F."/>
            <person name="Kauserud H."/>
        </authorList>
    </citation>
    <scope>NUCLEOTIDE SEQUENCE</scope>
    <source>
        <strain evidence="1">CBHHK188m</strain>
    </source>
</reference>
<gene>
    <name evidence="1" type="ORF">DFH07DRAFT_772279</name>
</gene>
<dbReference type="EMBL" id="JARJLG010000053">
    <property type="protein sequence ID" value="KAJ7758932.1"/>
    <property type="molecule type" value="Genomic_DNA"/>
</dbReference>
<comment type="caution">
    <text evidence="1">The sequence shown here is derived from an EMBL/GenBank/DDBJ whole genome shotgun (WGS) entry which is preliminary data.</text>
</comment>